<evidence type="ECO:0000259" key="3">
    <source>
        <dbReference type="Pfam" id="PF18463"/>
    </source>
</evidence>
<dbReference type="RefSeq" id="XP_006823318.1">
    <property type="nucleotide sequence ID" value="XM_006823255.1"/>
</dbReference>
<dbReference type="Gene3D" id="2.60.120.690">
    <property type="entry name" value="Proprotein convertase subtilisin/kexin type 9"/>
    <property type="match status" value="1"/>
</dbReference>
<dbReference type="Pfam" id="PF18463">
    <property type="entry name" value="PCSK9_C3"/>
    <property type="match status" value="1"/>
</dbReference>
<evidence type="ECO:0000259" key="2">
    <source>
        <dbReference type="Pfam" id="PF18459"/>
    </source>
</evidence>
<evidence type="ECO:0000256" key="1">
    <source>
        <dbReference type="SAM" id="SignalP"/>
    </source>
</evidence>
<feature type="domain" description="Proprotein convertase subtilisin/kexin type 9 C-terminal" evidence="2">
    <location>
        <begin position="27"/>
        <end position="104"/>
    </location>
</feature>
<keyword evidence="4" id="KW-1185">Reference proteome</keyword>
<dbReference type="Pfam" id="PF18459">
    <property type="entry name" value="PCSK9_C1"/>
    <property type="match status" value="1"/>
</dbReference>
<feature type="domain" description="Proprotein convertase subtilisin/kexin type 9 C-terminal" evidence="3">
    <location>
        <begin position="182"/>
        <end position="255"/>
    </location>
</feature>
<sequence>MNTLYFVICVAVVADLSTFSTAQVCDRLCVTRTGLKSGTDEDSISEVTCEDGKFLTGCSSYSEDSSERAGEQIKKASNGKLGCIATNGENGLGTRAYARCCKWPHMSCKYVNGNKSSTPDDGGSMAFCPDNINCFDTFVTGCSLRSPWKGLTGAKPMMPNYCLGYNENVNKGLWVSSACCSASNFNCNTKSVQTGTVEGDKAIVGCDDGWILTGCSVRNPNHPTRGAYIDDDDNCVAVNGADGKAIWAIAVCCKDTY</sequence>
<name>A0ABM0MTH7_SACKO</name>
<feature type="chain" id="PRO_5045982572" evidence="1">
    <location>
        <begin position="23"/>
        <end position="257"/>
    </location>
</feature>
<dbReference type="Proteomes" id="UP000694865">
    <property type="component" value="Unplaced"/>
</dbReference>
<proteinExistence type="predicted"/>
<feature type="signal peptide" evidence="1">
    <location>
        <begin position="1"/>
        <end position="22"/>
    </location>
</feature>
<evidence type="ECO:0000313" key="5">
    <source>
        <dbReference type="RefSeq" id="XP_006823318.1"/>
    </source>
</evidence>
<evidence type="ECO:0000313" key="4">
    <source>
        <dbReference type="Proteomes" id="UP000694865"/>
    </source>
</evidence>
<gene>
    <name evidence="5" type="primary">LOC102806026</name>
</gene>
<organism evidence="4 5">
    <name type="scientific">Saccoglossus kowalevskii</name>
    <name type="common">Acorn worm</name>
    <dbReference type="NCBI Taxonomy" id="10224"/>
    <lineage>
        <taxon>Eukaryota</taxon>
        <taxon>Metazoa</taxon>
        <taxon>Hemichordata</taxon>
        <taxon>Enteropneusta</taxon>
        <taxon>Harrimaniidae</taxon>
        <taxon>Saccoglossus</taxon>
    </lineage>
</organism>
<keyword evidence="1" id="KW-0732">Signal</keyword>
<reference evidence="5" key="1">
    <citation type="submission" date="2025-08" db="UniProtKB">
        <authorList>
            <consortium name="RefSeq"/>
        </authorList>
    </citation>
    <scope>IDENTIFICATION</scope>
    <source>
        <tissue evidence="5">Testes</tissue>
    </source>
</reference>
<protein>
    <submittedName>
        <fullName evidence="5">Proprotein convertase subtilisin/kexin type 9-like</fullName>
    </submittedName>
</protein>
<dbReference type="InterPro" id="IPR041051">
    <property type="entry name" value="PCSK9_C3"/>
</dbReference>
<accession>A0ABM0MTH7</accession>
<dbReference type="InterPro" id="IPR041254">
    <property type="entry name" value="PCSK9_C1"/>
</dbReference>
<dbReference type="GeneID" id="102806026"/>